<evidence type="ECO:0000313" key="5">
    <source>
        <dbReference type="EMBL" id="KAF5571867.1"/>
    </source>
</evidence>
<dbReference type="OrthoDB" id="4115389at2759"/>
<evidence type="ECO:0000256" key="1">
    <source>
        <dbReference type="SAM" id="MobiDB-lite"/>
    </source>
</evidence>
<dbReference type="AlphaFoldDB" id="A0A8H5NMD6"/>
<reference evidence="5 6" key="1">
    <citation type="submission" date="2020-05" db="EMBL/GenBank/DDBJ databases">
        <title>Identification and distribution of gene clusters putatively required for synthesis of sphingolipid metabolism inhibitors in phylogenetically diverse species of the filamentous fungus Fusarium.</title>
        <authorList>
            <person name="Kim H.-S."/>
            <person name="Busman M."/>
            <person name="Brown D.W."/>
            <person name="Divon H."/>
            <person name="Uhlig S."/>
            <person name="Proctor R.H."/>
        </authorList>
    </citation>
    <scope>NUCLEOTIDE SEQUENCE [LARGE SCALE GENOMIC DNA]</scope>
    <source>
        <strain evidence="5 6">NRRL 13617</strain>
    </source>
</reference>
<dbReference type="Pfam" id="PF14420">
    <property type="entry name" value="Clr5"/>
    <property type="match status" value="1"/>
</dbReference>
<dbReference type="Proteomes" id="UP000582016">
    <property type="component" value="Unassembled WGS sequence"/>
</dbReference>
<proteinExistence type="predicted"/>
<keyword evidence="6" id="KW-1185">Reference proteome</keyword>
<dbReference type="PANTHER" id="PTHR38788:SF5">
    <property type="entry name" value="CLR5 DOMAIN-CONTAINING PROTEIN"/>
    <property type="match status" value="1"/>
</dbReference>
<protein>
    <recommendedName>
        <fullName evidence="7">Clr5 domain-containing protein</fullName>
    </recommendedName>
</protein>
<evidence type="ECO:0008006" key="7">
    <source>
        <dbReference type="Google" id="ProtNLM"/>
    </source>
</evidence>
<sequence length="679" mass="77551">MVYQWEPHKDVCYQLYINERRSLEDIMVHMKNVYQFTPSKRAFQVQFSRWKFPTKQRLKHKDDRLVKRIHELWKRNVPQSEMLRILTDEDGFDINSRELMRVRARNRWLLRVRNGDRARSGGDAEPDDENLENDTSLDDGDVTIPLPDQEPRDLDEQTPYAPENSTPEDATSVPTTPKPRKISKRQSRRNRQHLTESEHIVRFPSEMTLNDSKEALSLDATTYAEARECFSRICQEESIVKKTQVGPGRWDYVKNRLIHERPHLQQALWLSKEDLERKQLALDVICTDVTKRLRNQDTRMTLVDAKNELGLNPEESHEIRAALHEVLCDAKFTCKSDGTPEQWEELKKRWLEKSERMRAIPLHGNDESSRRKVKAVEIVARDVIKRRRDEKRSKTTKSGETPKQKESIRQRRKSQNDKPQHTAQDSQLTEAQPSIYQQQAQTAIETPPAFGMSDRGAPGSSSPADPMMDQPMDDNGFEPVHEPVNSRIAYTTTGQPPAPQRPGQVQLPALGMPASQGVLPQPHRMLGSSAANTVPMDAQYGSSMYLGNQPQANYMQQQYVQHQFSAPAPNTMFSPVPSVPAVPSSFAVFMRFHPSSTYPANTSMWISTMSSQSIQELRQVAVAKFPGAMCVRIEGIIKDPKGNELPLQIQGDDELAAYFDHMQSGTPTFAVQLVQHGSI</sequence>
<feature type="compositionally biased region" description="Basic residues" evidence="1">
    <location>
        <begin position="178"/>
        <end position="192"/>
    </location>
</feature>
<dbReference type="EMBL" id="JAAOAQ010000004">
    <property type="protein sequence ID" value="KAF5571867.1"/>
    <property type="molecule type" value="Genomic_DNA"/>
</dbReference>
<comment type="caution">
    <text evidence="5">The sequence shown here is derived from an EMBL/GenBank/DDBJ whole genome shotgun (WGS) entry which is preliminary data.</text>
</comment>
<feature type="compositionally biased region" description="Polar residues" evidence="1">
    <location>
        <begin position="421"/>
        <end position="444"/>
    </location>
</feature>
<feature type="domain" description="Tri-helical" evidence="3">
    <location>
        <begin position="305"/>
        <end position="390"/>
    </location>
</feature>
<evidence type="ECO:0000259" key="3">
    <source>
        <dbReference type="Pfam" id="PF24465"/>
    </source>
</evidence>
<evidence type="ECO:0000259" key="4">
    <source>
        <dbReference type="Pfam" id="PF24962"/>
    </source>
</evidence>
<feature type="region of interest" description="Disordered" evidence="1">
    <location>
        <begin position="116"/>
        <end position="199"/>
    </location>
</feature>
<dbReference type="PANTHER" id="PTHR38788">
    <property type="entry name" value="CLR5 DOMAIN-CONTAINING PROTEIN"/>
    <property type="match status" value="1"/>
</dbReference>
<feature type="region of interest" description="Disordered" evidence="1">
    <location>
        <begin position="387"/>
        <end position="481"/>
    </location>
</feature>
<evidence type="ECO:0000313" key="6">
    <source>
        <dbReference type="Proteomes" id="UP000582016"/>
    </source>
</evidence>
<gene>
    <name evidence="5" type="ORF">FPHYL_105</name>
</gene>
<dbReference type="InterPro" id="IPR056669">
    <property type="entry name" value="DUF7767"/>
</dbReference>
<organism evidence="5 6">
    <name type="scientific">Fusarium phyllophilum</name>
    <dbReference type="NCBI Taxonomy" id="47803"/>
    <lineage>
        <taxon>Eukaryota</taxon>
        <taxon>Fungi</taxon>
        <taxon>Dikarya</taxon>
        <taxon>Ascomycota</taxon>
        <taxon>Pezizomycotina</taxon>
        <taxon>Sordariomycetes</taxon>
        <taxon>Hypocreomycetidae</taxon>
        <taxon>Hypocreales</taxon>
        <taxon>Nectriaceae</taxon>
        <taxon>Fusarium</taxon>
        <taxon>Fusarium fujikuroi species complex</taxon>
    </lineage>
</organism>
<feature type="domain" description="DUF7767" evidence="4">
    <location>
        <begin position="583"/>
        <end position="675"/>
    </location>
</feature>
<feature type="compositionally biased region" description="Acidic residues" evidence="1">
    <location>
        <begin position="124"/>
        <end position="141"/>
    </location>
</feature>
<feature type="domain" description="Tri-helical" evidence="3">
    <location>
        <begin position="212"/>
        <end position="295"/>
    </location>
</feature>
<dbReference type="Pfam" id="PF24962">
    <property type="entry name" value="DUF7767"/>
    <property type="match status" value="1"/>
</dbReference>
<feature type="compositionally biased region" description="Polar residues" evidence="1">
    <location>
        <begin position="163"/>
        <end position="175"/>
    </location>
</feature>
<dbReference type="InterPro" id="IPR057940">
    <property type="entry name" value="Tri-helical_dom"/>
</dbReference>
<name>A0A8H5NMD6_9HYPO</name>
<feature type="compositionally biased region" description="Low complexity" evidence="1">
    <location>
        <begin position="460"/>
        <end position="470"/>
    </location>
</feature>
<dbReference type="Pfam" id="PF24465">
    <property type="entry name" value="Tri-helical"/>
    <property type="match status" value="2"/>
</dbReference>
<evidence type="ECO:0000259" key="2">
    <source>
        <dbReference type="Pfam" id="PF14420"/>
    </source>
</evidence>
<accession>A0A8H5NMD6</accession>
<feature type="domain" description="Clr5" evidence="2">
    <location>
        <begin position="1"/>
        <end position="53"/>
    </location>
</feature>
<feature type="compositionally biased region" description="Basic and acidic residues" evidence="1">
    <location>
        <begin position="400"/>
        <end position="420"/>
    </location>
</feature>
<dbReference type="InterPro" id="IPR025676">
    <property type="entry name" value="Clr5_dom"/>
</dbReference>